<name>A0A561CF41_9BACI</name>
<evidence type="ECO:0000256" key="1">
    <source>
        <dbReference type="ARBA" id="ARBA00022729"/>
    </source>
</evidence>
<dbReference type="PANTHER" id="PTHR39160">
    <property type="entry name" value="CELL WALL-BINDING PROTEIN YOCH"/>
    <property type="match status" value="1"/>
</dbReference>
<keyword evidence="1" id="KW-0732">Signal</keyword>
<feature type="transmembrane region" description="Helical" evidence="2">
    <location>
        <begin position="33"/>
        <end position="52"/>
    </location>
</feature>
<dbReference type="GO" id="GO:0009254">
    <property type="term" value="P:peptidoglycan turnover"/>
    <property type="evidence" value="ECO:0007669"/>
    <property type="project" value="InterPro"/>
</dbReference>
<dbReference type="SUPFAM" id="SSF50685">
    <property type="entry name" value="Barwin-like endoglucanases"/>
    <property type="match status" value="1"/>
</dbReference>
<dbReference type="GO" id="GO:0019867">
    <property type="term" value="C:outer membrane"/>
    <property type="evidence" value="ECO:0007669"/>
    <property type="project" value="InterPro"/>
</dbReference>
<gene>
    <name evidence="4" type="ORF">FB550_12741</name>
</gene>
<dbReference type="EMBL" id="VIVN01000027">
    <property type="protein sequence ID" value="TWD89590.1"/>
    <property type="molecule type" value="Genomic_DNA"/>
</dbReference>
<keyword evidence="2" id="KW-1133">Transmembrane helix</keyword>
<evidence type="ECO:0000313" key="5">
    <source>
        <dbReference type="Proteomes" id="UP000319671"/>
    </source>
</evidence>
<dbReference type="PANTHER" id="PTHR39160:SF4">
    <property type="entry name" value="RESUSCITATION-PROMOTING FACTOR RPFB"/>
    <property type="match status" value="1"/>
</dbReference>
<protein>
    <submittedName>
        <fullName evidence="4">Uncharacterized protein YabE (DUF348 family)</fullName>
    </submittedName>
</protein>
<comment type="caution">
    <text evidence="4">The sequence shown here is derived from an EMBL/GenBank/DDBJ whole genome shotgun (WGS) entry which is preliminary data.</text>
</comment>
<dbReference type="InterPro" id="IPR011098">
    <property type="entry name" value="G5_dom"/>
</dbReference>
<dbReference type="GO" id="GO:0004553">
    <property type="term" value="F:hydrolase activity, hydrolyzing O-glycosyl compounds"/>
    <property type="evidence" value="ECO:0007669"/>
    <property type="project" value="InterPro"/>
</dbReference>
<feature type="domain" description="G5" evidence="3">
    <location>
        <begin position="224"/>
        <end position="304"/>
    </location>
</feature>
<accession>A0A561CF41</accession>
<dbReference type="Pfam" id="PF03990">
    <property type="entry name" value="DUF348"/>
    <property type="match status" value="3"/>
</dbReference>
<evidence type="ECO:0000256" key="2">
    <source>
        <dbReference type="SAM" id="Phobius"/>
    </source>
</evidence>
<dbReference type="InterPro" id="IPR051933">
    <property type="entry name" value="Resuscitation_pf_RpfB"/>
</dbReference>
<dbReference type="Proteomes" id="UP000319671">
    <property type="component" value="Unassembled WGS sequence"/>
</dbReference>
<dbReference type="Pfam" id="PF07501">
    <property type="entry name" value="G5"/>
    <property type="match status" value="1"/>
</dbReference>
<dbReference type="AlphaFoldDB" id="A0A561CF41"/>
<sequence length="412" mass="45860">MVLYNLSKEKEAFFIVFQNMKNLFPESLSGRSWTIIFASFVVLLTTLGIFFFEGSKNTVAMTLNGKQMVVNTHADTIKELLDELDVSLSSKDYLYPKATAKVKDDLKVVWKQANMVHIVKDSEKKTIWTTADTVAELLKEQKILLKEHDQISANPQAAIKNKMNLKINIAFHLTYVDGGKTQKVWTTSTTVADFLKQQGTKLKELDRVEPPLTANIRENGVVNVIRVEKVTDVVEEPVQFAVVTKKDGNLQKGQEKVIAPGKHGRVSKQYEVMLENGKEVSRKLINEQNILQKQDKIVAVGTKDLASQVSRGETPKGKEFYVTATAYTAYCNGCSGRTATGLNLRANPNMKVIAVDPRIIPLGSKVYVEGYGYAVAADTGGAIKGYIIDLLMPSHADAYRWGRKKVKITVLN</sequence>
<evidence type="ECO:0000259" key="3">
    <source>
        <dbReference type="PROSITE" id="PS51109"/>
    </source>
</evidence>
<dbReference type="InterPro" id="IPR010611">
    <property type="entry name" value="3D_dom"/>
</dbReference>
<dbReference type="InterPro" id="IPR036908">
    <property type="entry name" value="RlpA-like_sf"/>
</dbReference>
<dbReference type="Gene3D" id="2.40.40.10">
    <property type="entry name" value="RlpA-like domain"/>
    <property type="match status" value="1"/>
</dbReference>
<reference evidence="4 5" key="1">
    <citation type="submission" date="2019-06" db="EMBL/GenBank/DDBJ databases">
        <title>Sorghum-associated microbial communities from plants grown in Nebraska, USA.</title>
        <authorList>
            <person name="Schachtman D."/>
        </authorList>
    </citation>
    <scope>NUCLEOTIDE SEQUENCE [LARGE SCALE GENOMIC DNA]</scope>
    <source>
        <strain evidence="4 5">2482</strain>
    </source>
</reference>
<keyword evidence="5" id="KW-1185">Reference proteome</keyword>
<dbReference type="CDD" id="cd22786">
    <property type="entry name" value="DPBB_YuiC-like"/>
    <property type="match status" value="1"/>
</dbReference>
<proteinExistence type="predicted"/>
<evidence type="ECO:0000313" key="4">
    <source>
        <dbReference type="EMBL" id="TWD89590.1"/>
    </source>
</evidence>
<dbReference type="InterPro" id="IPR007137">
    <property type="entry name" value="DUF348"/>
</dbReference>
<organism evidence="4 5">
    <name type="scientific">Neobacillus bataviensis</name>
    <dbReference type="NCBI Taxonomy" id="220685"/>
    <lineage>
        <taxon>Bacteria</taxon>
        <taxon>Bacillati</taxon>
        <taxon>Bacillota</taxon>
        <taxon>Bacilli</taxon>
        <taxon>Bacillales</taxon>
        <taxon>Bacillaceae</taxon>
        <taxon>Neobacillus</taxon>
    </lineage>
</organism>
<keyword evidence="2" id="KW-0472">Membrane</keyword>
<keyword evidence="2" id="KW-0812">Transmembrane</keyword>
<dbReference type="SMART" id="SM01208">
    <property type="entry name" value="G5"/>
    <property type="match status" value="1"/>
</dbReference>
<dbReference type="Pfam" id="PF06725">
    <property type="entry name" value="3D"/>
    <property type="match status" value="1"/>
</dbReference>
<dbReference type="PROSITE" id="PS51109">
    <property type="entry name" value="G5"/>
    <property type="match status" value="1"/>
</dbReference>
<dbReference type="Gene3D" id="2.20.230.10">
    <property type="entry name" value="Resuscitation-promoting factor rpfb"/>
    <property type="match status" value="1"/>
</dbReference>